<dbReference type="Proteomes" id="UP000034333">
    <property type="component" value="Unassembled WGS sequence"/>
</dbReference>
<evidence type="ECO:0000313" key="2">
    <source>
        <dbReference type="Proteomes" id="UP000034333"/>
    </source>
</evidence>
<dbReference type="InterPro" id="IPR009241">
    <property type="entry name" value="HigB-like"/>
</dbReference>
<reference evidence="1 2" key="1">
    <citation type="journal article" date="2015" name="Nature">
        <title>rRNA introns, odd ribosomes, and small enigmatic genomes across a large radiation of phyla.</title>
        <authorList>
            <person name="Brown C.T."/>
            <person name="Hug L.A."/>
            <person name="Thomas B.C."/>
            <person name="Sharon I."/>
            <person name="Castelle C.J."/>
            <person name="Singh A."/>
            <person name="Wilkins M.J."/>
            <person name="Williams K.H."/>
            <person name="Banfield J.F."/>
        </authorList>
    </citation>
    <scope>NUCLEOTIDE SEQUENCE [LARGE SCALE GENOMIC DNA]</scope>
</reference>
<dbReference type="EMBL" id="LBTN01000023">
    <property type="protein sequence ID" value="KKQ40174.1"/>
    <property type="molecule type" value="Genomic_DNA"/>
</dbReference>
<name>A0A0G0JTA6_9BACT</name>
<dbReference type="STRING" id="1619036.US58_C0023G0008"/>
<evidence type="ECO:0000313" key="1">
    <source>
        <dbReference type="EMBL" id="KKQ40174.1"/>
    </source>
</evidence>
<dbReference type="Pfam" id="PF05973">
    <property type="entry name" value="Gp49"/>
    <property type="match status" value="1"/>
</dbReference>
<protein>
    <recommendedName>
        <fullName evidence="3">Phage-related protein</fullName>
    </recommendedName>
</protein>
<organism evidence="1 2">
    <name type="scientific">Candidatus Magasanikbacteria bacterium GW2011_GWA2_37_8</name>
    <dbReference type="NCBI Taxonomy" id="1619036"/>
    <lineage>
        <taxon>Bacteria</taxon>
        <taxon>Candidatus Magasanikiibacteriota</taxon>
    </lineage>
</organism>
<gene>
    <name evidence="1" type="ORF">US58_C0023G0008</name>
</gene>
<comment type="caution">
    <text evidence="1">The sequence shown here is derived from an EMBL/GenBank/DDBJ whole genome shotgun (WGS) entry which is preliminary data.</text>
</comment>
<proteinExistence type="predicted"/>
<dbReference type="AlphaFoldDB" id="A0A0G0JTA6"/>
<sequence length="120" mass="14468">MEEYKIKFYINSKTNKVELIKYLDNLQLKIRLKILKYIEYLRTNNGYLDEPYTKHIINKIKELRIDFGKEKHRIFFFTMIGKKIILLHAFKKDTGKTPTAEINIAIKNYNDVLNNPHLYD</sequence>
<accession>A0A0G0JTA6</accession>
<evidence type="ECO:0008006" key="3">
    <source>
        <dbReference type="Google" id="ProtNLM"/>
    </source>
</evidence>